<dbReference type="SUPFAM" id="SSF53300">
    <property type="entry name" value="vWA-like"/>
    <property type="match status" value="1"/>
</dbReference>
<keyword evidence="6" id="KW-1185">Reference proteome</keyword>
<gene>
    <name evidence="5" type="ORF">ACE3NQ_01245</name>
</gene>
<proteinExistence type="predicted"/>
<dbReference type="PROSITE" id="PS50234">
    <property type="entry name" value="VWFA"/>
    <property type="match status" value="1"/>
</dbReference>
<accession>A0ABV5B1I3</accession>
<evidence type="ECO:0000256" key="2">
    <source>
        <dbReference type="SAM" id="Phobius"/>
    </source>
</evidence>
<evidence type="ECO:0000313" key="6">
    <source>
        <dbReference type="Proteomes" id="UP001580407"/>
    </source>
</evidence>
<comment type="caution">
    <text evidence="5">The sequence shown here is derived from an EMBL/GenBank/DDBJ whole genome shotgun (WGS) entry which is preliminary data.</text>
</comment>
<feature type="domain" description="VWFA" evidence="4">
    <location>
        <begin position="43"/>
        <end position="229"/>
    </location>
</feature>
<protein>
    <submittedName>
        <fullName evidence="5">VWA domain-containing protein</fullName>
    </submittedName>
</protein>
<evidence type="ECO:0000256" key="1">
    <source>
        <dbReference type="SAM" id="MobiDB-lite"/>
    </source>
</evidence>
<feature type="chain" id="PRO_5046948173" evidence="3">
    <location>
        <begin position="36"/>
        <end position="704"/>
    </location>
</feature>
<dbReference type="Pfam" id="PF17963">
    <property type="entry name" value="Big_9"/>
    <property type="match status" value="1"/>
</dbReference>
<sequence>MKRRTHIKTIFLRSFFLFFAFSATFFSGAPGHASAAGSEAGYDAVFVVDTSYSMTESDPEGIAAEVINMFMDMSEASQTRVGFVAYNHRIVASHPLTSVSVVAHKAQIRQEIQRLTPSGYTDLGMGLRHGAKLLSDGTQKGRKPFLILLSDGETDFGSSSGARTKADSTRDVSAVIKAARKDGYPVYTIGLNHDGTVNREELERIAAQTGGSSYITSSADDLPEIFNHIFAAQIRSKLVPSAAISATGALQEVTVTIPDSSMEEASLILLSEHKLRETQLYYNSQNIRRYESDKYTILKIGQPEAGEVKLKLRGQPGDLIKINLLGSYGFEMRSSMTPVKAEGAGPSGQEGNGKTSEVLKGQKNRFEAYLEGKNGGEIKDTALYGPLKAELVVTPVDPGKAERVPMTYADGLFRTEYLFPETGKYTWQIQLDGPEFYRHSIAQPVNAINGAPAPAGDLNVSAVPEAGEIKLELGSYFTDPNNDRLVYTLADKNKNFPLGEPHISDEGALILSAPRAGKADLTLTATDPDGATATATLHISVRSGYTVLLWAVVVIAAVGALAAVLYLLLRPKPQFSGRLEGLFLATASGEDIPVKSWPLTSFSGRRVTLAELFHTLPVYEPLPEAERIVFSAGKQGRLLVKHDTRCAVQHGKQPVPPGKKTALGYNEKLYITFEDGVTEIELRYKAIKPNTNIYTDHLTVKITS</sequence>
<dbReference type="InterPro" id="IPR002035">
    <property type="entry name" value="VWF_A"/>
</dbReference>
<evidence type="ECO:0000259" key="4">
    <source>
        <dbReference type="PROSITE" id="PS50234"/>
    </source>
</evidence>
<dbReference type="PANTHER" id="PTHR10579">
    <property type="entry name" value="CALCIUM-ACTIVATED CHLORIDE CHANNEL REGULATOR"/>
    <property type="match status" value="1"/>
</dbReference>
<feature type="region of interest" description="Disordered" evidence="1">
    <location>
        <begin position="339"/>
        <end position="358"/>
    </location>
</feature>
<feature type="transmembrane region" description="Helical" evidence="2">
    <location>
        <begin position="547"/>
        <end position="569"/>
    </location>
</feature>
<name>A0ABV5B1I3_9BACL</name>
<dbReference type="InterPro" id="IPR051266">
    <property type="entry name" value="CLCR"/>
</dbReference>
<dbReference type="SMART" id="SM00327">
    <property type="entry name" value="VWA"/>
    <property type="match status" value="1"/>
</dbReference>
<evidence type="ECO:0000256" key="3">
    <source>
        <dbReference type="SAM" id="SignalP"/>
    </source>
</evidence>
<dbReference type="Gene3D" id="3.40.50.410">
    <property type="entry name" value="von Willebrand factor, type A domain"/>
    <property type="match status" value="1"/>
</dbReference>
<dbReference type="RefSeq" id="WP_375523372.1">
    <property type="nucleotide sequence ID" value="NZ_JBHILM010000001.1"/>
</dbReference>
<keyword evidence="2" id="KW-1133">Transmembrane helix</keyword>
<dbReference type="EMBL" id="JBHILM010000001">
    <property type="protein sequence ID" value="MFB5679535.1"/>
    <property type="molecule type" value="Genomic_DNA"/>
</dbReference>
<keyword evidence="3" id="KW-0732">Signal</keyword>
<reference evidence="5 6" key="1">
    <citation type="submission" date="2024-09" db="EMBL/GenBank/DDBJ databases">
        <authorList>
            <person name="Ruan L."/>
        </authorList>
    </citation>
    <scope>NUCLEOTIDE SEQUENCE [LARGE SCALE GENOMIC DNA]</scope>
    <source>
        <strain evidence="5 6">D33</strain>
    </source>
</reference>
<dbReference type="PANTHER" id="PTHR10579:SF43">
    <property type="entry name" value="ZINC FINGER (C3HC4-TYPE RING FINGER) FAMILY PROTEIN"/>
    <property type="match status" value="1"/>
</dbReference>
<feature type="signal peptide" evidence="3">
    <location>
        <begin position="1"/>
        <end position="35"/>
    </location>
</feature>
<dbReference type="InterPro" id="IPR036465">
    <property type="entry name" value="vWFA_dom_sf"/>
</dbReference>
<keyword evidence="2" id="KW-0472">Membrane</keyword>
<keyword evidence="2" id="KW-0812">Transmembrane</keyword>
<dbReference type="CDD" id="cd00198">
    <property type="entry name" value="vWFA"/>
    <property type="match status" value="1"/>
</dbReference>
<evidence type="ECO:0000313" key="5">
    <source>
        <dbReference type="EMBL" id="MFB5679535.1"/>
    </source>
</evidence>
<dbReference type="Pfam" id="PF00092">
    <property type="entry name" value="VWA"/>
    <property type="match status" value="1"/>
</dbReference>
<organism evidence="5 6">
    <name type="scientific">Paenibacillus terreus</name>
    <dbReference type="NCBI Taxonomy" id="1387834"/>
    <lineage>
        <taxon>Bacteria</taxon>
        <taxon>Bacillati</taxon>
        <taxon>Bacillota</taxon>
        <taxon>Bacilli</taxon>
        <taxon>Bacillales</taxon>
        <taxon>Paenibacillaceae</taxon>
        <taxon>Paenibacillus</taxon>
    </lineage>
</organism>
<dbReference type="Proteomes" id="UP001580407">
    <property type="component" value="Unassembled WGS sequence"/>
</dbReference>